<proteinExistence type="inferred from homology"/>
<keyword evidence="2" id="KW-0227">DNA damage</keyword>
<evidence type="ECO:0008006" key="6">
    <source>
        <dbReference type="Google" id="ProtNLM"/>
    </source>
</evidence>
<organism evidence="4 5">
    <name type="scientific">Pseudohoeflea coraliihabitans</name>
    <dbReference type="NCBI Taxonomy" id="2860393"/>
    <lineage>
        <taxon>Bacteria</taxon>
        <taxon>Pseudomonadati</taxon>
        <taxon>Pseudomonadota</taxon>
        <taxon>Alphaproteobacteria</taxon>
        <taxon>Hyphomicrobiales</taxon>
        <taxon>Rhizobiaceae</taxon>
        <taxon>Pseudohoeflea</taxon>
    </lineage>
</organism>
<evidence type="ECO:0000256" key="3">
    <source>
        <dbReference type="ARBA" id="ARBA00023204"/>
    </source>
</evidence>
<reference evidence="4" key="1">
    <citation type="submission" date="2021-07" db="EMBL/GenBank/DDBJ databases">
        <title>Pseudohoeflea marina sp. nov. a polyhydroxyalcanoate-producing bacterium.</title>
        <authorList>
            <person name="Zheng W."/>
            <person name="Yu S."/>
            <person name="Huang Y."/>
        </authorList>
    </citation>
    <scope>NUCLEOTIDE SEQUENCE</scope>
    <source>
        <strain evidence="4">DP4N28-3</strain>
    </source>
</reference>
<keyword evidence="5" id="KW-1185">Reference proteome</keyword>
<gene>
    <name evidence="4" type="ORF">KY465_00110</name>
</gene>
<evidence type="ECO:0000256" key="2">
    <source>
        <dbReference type="ARBA" id="ARBA00022763"/>
    </source>
</evidence>
<evidence type="ECO:0000313" key="4">
    <source>
        <dbReference type="EMBL" id="MBW3095674.1"/>
    </source>
</evidence>
<evidence type="ECO:0000256" key="1">
    <source>
        <dbReference type="ARBA" id="ARBA00006638"/>
    </source>
</evidence>
<protein>
    <recommendedName>
        <fullName evidence="6">Rad52/22 double-strand break repair protein</fullName>
    </recommendedName>
</protein>
<dbReference type="EMBL" id="JAHWQX010000001">
    <property type="protein sequence ID" value="MBW3095674.1"/>
    <property type="molecule type" value="Genomic_DNA"/>
</dbReference>
<evidence type="ECO:0000313" key="5">
    <source>
        <dbReference type="Proteomes" id="UP001430804"/>
    </source>
</evidence>
<accession>A0ABS6WIA2</accession>
<sequence length="219" mass="24786">MPTSDEIKMLAAEFPRDAVHWRAQSVTKDGTKAMALAYIDSRDVQDRLDQVCGMDGWQCRYSHAEIKTICEIGIKVDDEWIWKADGAGDTQVEAQKGAISDAFKRAAVKWGIGRYLYDMPTTWVPCECSEWNGKKQWKRWTADPWAYVKGNAPSAAAMKKALAELDQELFDCSSEVSVDQLARVWGDKTARECWPADYLKFVKEKFADRRAALHPLNAA</sequence>
<dbReference type="InterPro" id="IPR041247">
    <property type="entry name" value="Rad52_fam"/>
</dbReference>
<comment type="caution">
    <text evidence="4">The sequence shown here is derived from an EMBL/GenBank/DDBJ whole genome shotgun (WGS) entry which is preliminary data.</text>
</comment>
<name>A0ABS6WIA2_9HYPH</name>
<dbReference type="Pfam" id="PF04098">
    <property type="entry name" value="Rad52_Rad22"/>
    <property type="match status" value="1"/>
</dbReference>
<comment type="similarity">
    <text evidence="1">Belongs to the RAD52 family.</text>
</comment>
<keyword evidence="3" id="KW-0234">DNA repair</keyword>
<dbReference type="RefSeq" id="WP_219157055.1">
    <property type="nucleotide sequence ID" value="NZ_JAHWQX010000001.1"/>
</dbReference>
<dbReference type="Proteomes" id="UP001430804">
    <property type="component" value="Unassembled WGS sequence"/>
</dbReference>